<name>M5U9Q5_9BACT</name>
<gene>
    <name evidence="1" type="ORF">RSSM_00563</name>
</gene>
<proteinExistence type="predicted"/>
<dbReference type="PATRIC" id="fig|1263870.3.peg.619"/>
<sequence>MKPNVEAPAKTIVITLLRIELTSRRLVIGYSLIHCTVGTFTNVGEDAS</sequence>
<organism evidence="1 2">
    <name type="scientific">Rhodopirellula sallentina SM41</name>
    <dbReference type="NCBI Taxonomy" id="1263870"/>
    <lineage>
        <taxon>Bacteria</taxon>
        <taxon>Pseudomonadati</taxon>
        <taxon>Planctomycetota</taxon>
        <taxon>Planctomycetia</taxon>
        <taxon>Pirellulales</taxon>
        <taxon>Pirellulaceae</taxon>
        <taxon>Rhodopirellula</taxon>
    </lineage>
</organism>
<evidence type="ECO:0000313" key="1">
    <source>
        <dbReference type="EMBL" id="EMI58044.1"/>
    </source>
</evidence>
<reference evidence="1 2" key="1">
    <citation type="journal article" date="2013" name="Mar. Genomics">
        <title>Expression of sulfatases in Rhodopirellula baltica and the diversity of sulfatases in the genus Rhodopirellula.</title>
        <authorList>
            <person name="Wegner C.E."/>
            <person name="Richter-Heitmann T."/>
            <person name="Klindworth A."/>
            <person name="Klockow C."/>
            <person name="Richter M."/>
            <person name="Achstetter T."/>
            <person name="Glockner F.O."/>
            <person name="Harder J."/>
        </authorList>
    </citation>
    <scope>NUCLEOTIDE SEQUENCE [LARGE SCALE GENOMIC DNA]</scope>
    <source>
        <strain evidence="1 2">SM41</strain>
    </source>
</reference>
<dbReference type="AlphaFoldDB" id="M5U9Q5"/>
<comment type="caution">
    <text evidence="1">The sequence shown here is derived from an EMBL/GenBank/DDBJ whole genome shotgun (WGS) entry which is preliminary data.</text>
</comment>
<dbReference type="Proteomes" id="UP000011885">
    <property type="component" value="Unassembled WGS sequence"/>
</dbReference>
<keyword evidence="2" id="KW-1185">Reference proteome</keyword>
<accession>M5U9Q5</accession>
<protein>
    <submittedName>
        <fullName evidence="1">Uncharacterized protein</fullName>
    </submittedName>
</protein>
<evidence type="ECO:0000313" key="2">
    <source>
        <dbReference type="Proteomes" id="UP000011885"/>
    </source>
</evidence>
<dbReference type="EMBL" id="ANOH01000048">
    <property type="protein sequence ID" value="EMI58044.1"/>
    <property type="molecule type" value="Genomic_DNA"/>
</dbReference>